<feature type="region of interest" description="Disordered" evidence="1">
    <location>
        <begin position="1"/>
        <end position="72"/>
    </location>
</feature>
<evidence type="ECO:0000256" key="1">
    <source>
        <dbReference type="SAM" id="MobiDB-lite"/>
    </source>
</evidence>
<dbReference type="Proteomes" id="UP000240760">
    <property type="component" value="Unassembled WGS sequence"/>
</dbReference>
<keyword evidence="3" id="KW-1185">Reference proteome</keyword>
<evidence type="ECO:0000313" key="2">
    <source>
        <dbReference type="EMBL" id="PTB72490.1"/>
    </source>
</evidence>
<dbReference type="AlphaFoldDB" id="A0A2T4BT49"/>
<evidence type="ECO:0000313" key="3">
    <source>
        <dbReference type="Proteomes" id="UP000240760"/>
    </source>
</evidence>
<name>A0A2T4BT49_TRILO</name>
<organism evidence="2 3">
    <name type="scientific">Trichoderma longibrachiatum ATCC 18648</name>
    <dbReference type="NCBI Taxonomy" id="983965"/>
    <lineage>
        <taxon>Eukaryota</taxon>
        <taxon>Fungi</taxon>
        <taxon>Dikarya</taxon>
        <taxon>Ascomycota</taxon>
        <taxon>Pezizomycotina</taxon>
        <taxon>Sordariomycetes</taxon>
        <taxon>Hypocreomycetidae</taxon>
        <taxon>Hypocreales</taxon>
        <taxon>Hypocreaceae</taxon>
        <taxon>Trichoderma</taxon>
    </lineage>
</organism>
<proteinExistence type="predicted"/>
<sequence>MAISRLSHSPLLHKCPSKTGEQRQKKNPNIEQCHLATPRQNRDKVEDKQATRPGRMRMLRRTPAQPPAPVHIATRTCPLRPNRRRLSSCSLAYTKAQAEKLSARDTSTTAPPPPSRLVQLSAPSHTRAAPFSRVKSVPAFLICPLSLSSFFRRG</sequence>
<reference evidence="2 3" key="1">
    <citation type="submission" date="2016-07" db="EMBL/GenBank/DDBJ databases">
        <title>Multiple horizontal gene transfer events from other fungi enriched the ability of initially mycotrophic Trichoderma (Ascomycota) to feed on dead plant biomass.</title>
        <authorList>
            <consortium name="DOE Joint Genome Institute"/>
            <person name="Aerts A."/>
            <person name="Atanasova L."/>
            <person name="Chenthamara K."/>
            <person name="Zhang J."/>
            <person name="Grujic M."/>
            <person name="Henrissat B."/>
            <person name="Kuo A."/>
            <person name="Salamov A."/>
            <person name="Lipzen A."/>
            <person name="Labutti K."/>
            <person name="Barry K."/>
            <person name="Miao Y."/>
            <person name="Rahimi M.J."/>
            <person name="Shen Q."/>
            <person name="Grigoriev I.V."/>
            <person name="Kubicek C.P."/>
            <person name="Druzhinina I.S."/>
        </authorList>
    </citation>
    <scope>NUCLEOTIDE SEQUENCE [LARGE SCALE GENOMIC DNA]</scope>
    <source>
        <strain evidence="2 3">ATCC 18648</strain>
    </source>
</reference>
<feature type="region of interest" description="Disordered" evidence="1">
    <location>
        <begin position="99"/>
        <end position="119"/>
    </location>
</feature>
<feature type="compositionally biased region" description="Basic and acidic residues" evidence="1">
    <location>
        <begin position="40"/>
        <end position="50"/>
    </location>
</feature>
<gene>
    <name evidence="2" type="ORF">M440DRAFT_158482</name>
</gene>
<accession>A0A2T4BT49</accession>
<dbReference type="EMBL" id="KZ679141">
    <property type="protein sequence ID" value="PTB72490.1"/>
    <property type="molecule type" value="Genomic_DNA"/>
</dbReference>
<protein>
    <submittedName>
        <fullName evidence="2">Uncharacterized protein</fullName>
    </submittedName>
</protein>